<dbReference type="Pfam" id="PF01328">
    <property type="entry name" value="Peroxidase_2"/>
    <property type="match status" value="1"/>
</dbReference>
<dbReference type="PANTHER" id="PTHR33577:SF9">
    <property type="entry name" value="PEROXIDASE STCC"/>
    <property type="match status" value="1"/>
</dbReference>
<evidence type="ECO:0000256" key="5">
    <source>
        <dbReference type="ARBA" id="ARBA00023002"/>
    </source>
</evidence>
<accession>A0A0F7ZJJ5</accession>
<feature type="region of interest" description="Disordered" evidence="8">
    <location>
        <begin position="421"/>
        <end position="440"/>
    </location>
</feature>
<evidence type="ECO:0000313" key="12">
    <source>
        <dbReference type="Proteomes" id="UP000054481"/>
    </source>
</evidence>
<feature type="compositionally biased region" description="Low complexity" evidence="8">
    <location>
        <begin position="455"/>
        <end position="494"/>
    </location>
</feature>
<feature type="region of interest" description="Disordered" evidence="8">
    <location>
        <begin position="445"/>
        <end position="533"/>
    </location>
</feature>
<evidence type="ECO:0000259" key="10">
    <source>
        <dbReference type="PROSITE" id="PS51405"/>
    </source>
</evidence>
<evidence type="ECO:0000313" key="11">
    <source>
        <dbReference type="EMBL" id="KJZ74471.1"/>
    </source>
</evidence>
<dbReference type="SUPFAM" id="SSF47571">
    <property type="entry name" value="Cloroperoxidase"/>
    <property type="match status" value="1"/>
</dbReference>
<dbReference type="PROSITE" id="PS51405">
    <property type="entry name" value="HEME_HALOPEROXIDASE"/>
    <property type="match status" value="1"/>
</dbReference>
<feature type="compositionally biased region" description="Low complexity" evidence="8">
    <location>
        <begin position="521"/>
        <end position="533"/>
    </location>
</feature>
<feature type="compositionally biased region" description="Pro residues" evidence="8">
    <location>
        <begin position="510"/>
        <end position="520"/>
    </location>
</feature>
<evidence type="ECO:0000256" key="1">
    <source>
        <dbReference type="ARBA" id="ARBA00001970"/>
    </source>
</evidence>
<sequence>MKFSKLIAASLLSVVAAQFQPILNLLDKRFLNYVPAGPTDSRSPCPALNALANHGFLPHNGRNVNIADFIVGLFLGLGVSPDASSLIIAFGIISSHNPLSLALDLEDLANHNFVIEHDCSFARQDALVGDNLHFNRTLWKTALDVIGPNSQTTNAFIMGTAKAMRVREQRWMNPKTVWGPRAWLNSFSEVGLVLSAMGSVPGIARTDYVRSFIEEERLPYHLGWRPRPFFVNTATFLGVGALAALGDPDILKTAASIVLGAPEEILETFVPPQLDYLAELENLIFRIGFDNTQMKKTSSMLRTAASKMSIVGTDPSVRYGPQEQFVSKYGLARQDVMIGRAQQALSSAAQQAMASGGAAIASPNEGFLGLGTTIPGGAKAVLDLARTVITQTIPGLRGFLPVNQIAQGALNIFGLGKKNPAPLPPKPTATPTPLPTNYPTSSYPYPQAGWPTNPPNYQQYPYQQPNYQQYPYPQPNYQQYPYPQPSYPQYSSPQANFPQYPYSPANFPQYPQPNFPPYPQPNYQQNPYPQGQF</sequence>
<evidence type="ECO:0000256" key="6">
    <source>
        <dbReference type="ARBA" id="ARBA00023004"/>
    </source>
</evidence>
<comment type="similarity">
    <text evidence="7">Belongs to the chloroperoxidase family.</text>
</comment>
<keyword evidence="2" id="KW-0575">Peroxidase</keyword>
<feature type="chain" id="PRO_5002525795" description="Heme haloperoxidase family profile domain-containing protein" evidence="9">
    <location>
        <begin position="18"/>
        <end position="533"/>
    </location>
</feature>
<feature type="compositionally biased region" description="Pro residues" evidence="8">
    <location>
        <begin position="421"/>
        <end position="436"/>
    </location>
</feature>
<evidence type="ECO:0000256" key="4">
    <source>
        <dbReference type="ARBA" id="ARBA00022723"/>
    </source>
</evidence>
<feature type="signal peptide" evidence="9">
    <location>
        <begin position="1"/>
        <end position="17"/>
    </location>
</feature>
<evidence type="ECO:0000256" key="2">
    <source>
        <dbReference type="ARBA" id="ARBA00022559"/>
    </source>
</evidence>
<dbReference type="InterPro" id="IPR036851">
    <property type="entry name" value="Chloroperoxidase-like_sf"/>
</dbReference>
<dbReference type="Gene3D" id="1.10.489.10">
    <property type="entry name" value="Chloroperoxidase-like"/>
    <property type="match status" value="1"/>
</dbReference>
<gene>
    <name evidence="11" type="ORF">HIM_06067</name>
</gene>
<evidence type="ECO:0000256" key="7">
    <source>
        <dbReference type="ARBA" id="ARBA00025795"/>
    </source>
</evidence>
<evidence type="ECO:0000256" key="3">
    <source>
        <dbReference type="ARBA" id="ARBA00022617"/>
    </source>
</evidence>
<evidence type="ECO:0000256" key="8">
    <source>
        <dbReference type="SAM" id="MobiDB-lite"/>
    </source>
</evidence>
<dbReference type="EMBL" id="KQ030525">
    <property type="protein sequence ID" value="KJZ74471.1"/>
    <property type="molecule type" value="Genomic_DNA"/>
</dbReference>
<organism evidence="11 12">
    <name type="scientific">Hirsutella minnesotensis 3608</name>
    <dbReference type="NCBI Taxonomy" id="1043627"/>
    <lineage>
        <taxon>Eukaryota</taxon>
        <taxon>Fungi</taxon>
        <taxon>Dikarya</taxon>
        <taxon>Ascomycota</taxon>
        <taxon>Pezizomycotina</taxon>
        <taxon>Sordariomycetes</taxon>
        <taxon>Hypocreomycetidae</taxon>
        <taxon>Hypocreales</taxon>
        <taxon>Ophiocordycipitaceae</taxon>
        <taxon>Hirsutella</taxon>
    </lineage>
</organism>
<keyword evidence="12" id="KW-1185">Reference proteome</keyword>
<comment type="cofactor">
    <cofactor evidence="1">
        <name>heme b</name>
        <dbReference type="ChEBI" id="CHEBI:60344"/>
    </cofactor>
</comment>
<keyword evidence="3" id="KW-0349">Heme</keyword>
<feature type="domain" description="Heme haloperoxidase family profile" evidence="10">
    <location>
        <begin position="29"/>
        <end position="238"/>
    </location>
</feature>
<dbReference type="GO" id="GO:0004601">
    <property type="term" value="F:peroxidase activity"/>
    <property type="evidence" value="ECO:0007669"/>
    <property type="project" value="UniProtKB-KW"/>
</dbReference>
<dbReference type="InterPro" id="IPR000028">
    <property type="entry name" value="Chloroperoxidase"/>
</dbReference>
<dbReference type="OrthoDB" id="407298at2759"/>
<dbReference type="AlphaFoldDB" id="A0A0F7ZJJ5"/>
<proteinExistence type="inferred from homology"/>
<dbReference type="Proteomes" id="UP000054481">
    <property type="component" value="Unassembled WGS sequence"/>
</dbReference>
<keyword evidence="9" id="KW-0732">Signal</keyword>
<dbReference type="GO" id="GO:0046872">
    <property type="term" value="F:metal ion binding"/>
    <property type="evidence" value="ECO:0007669"/>
    <property type="project" value="UniProtKB-KW"/>
</dbReference>
<protein>
    <recommendedName>
        <fullName evidence="10">Heme haloperoxidase family profile domain-containing protein</fullName>
    </recommendedName>
</protein>
<keyword evidence="5" id="KW-0560">Oxidoreductase</keyword>
<evidence type="ECO:0000256" key="9">
    <source>
        <dbReference type="SAM" id="SignalP"/>
    </source>
</evidence>
<keyword evidence="4" id="KW-0479">Metal-binding</keyword>
<reference evidence="11 12" key="1">
    <citation type="journal article" date="2014" name="Genome Biol. Evol.">
        <title>Comparative genomics and transcriptomics analyses reveal divergent lifestyle features of nematode endoparasitic fungus Hirsutella minnesotensis.</title>
        <authorList>
            <person name="Lai Y."/>
            <person name="Liu K."/>
            <person name="Zhang X."/>
            <person name="Zhang X."/>
            <person name="Li K."/>
            <person name="Wang N."/>
            <person name="Shu C."/>
            <person name="Wu Y."/>
            <person name="Wang C."/>
            <person name="Bushley K.E."/>
            <person name="Xiang M."/>
            <person name="Liu X."/>
        </authorList>
    </citation>
    <scope>NUCLEOTIDE SEQUENCE [LARGE SCALE GENOMIC DNA]</scope>
    <source>
        <strain evidence="11 12">3608</strain>
    </source>
</reference>
<name>A0A0F7ZJJ5_9HYPO</name>
<keyword evidence="6" id="KW-0408">Iron</keyword>
<dbReference type="PANTHER" id="PTHR33577">
    <property type="entry name" value="STERIGMATOCYSTIN BIOSYNTHESIS PEROXIDASE STCC-RELATED"/>
    <property type="match status" value="1"/>
</dbReference>